<dbReference type="Gene3D" id="3.20.20.370">
    <property type="entry name" value="Glycoside hydrolase/deacetylase"/>
    <property type="match status" value="1"/>
</dbReference>
<proteinExistence type="predicted"/>
<gene>
    <name evidence="5" type="ORF">GCM10009863_29130</name>
</gene>
<evidence type="ECO:0000259" key="4">
    <source>
        <dbReference type="PROSITE" id="PS51677"/>
    </source>
</evidence>
<dbReference type="Proteomes" id="UP001501447">
    <property type="component" value="Unassembled WGS sequence"/>
</dbReference>
<feature type="compositionally biased region" description="Low complexity" evidence="3">
    <location>
        <begin position="1"/>
        <end position="15"/>
    </location>
</feature>
<feature type="compositionally biased region" description="Low complexity" evidence="3">
    <location>
        <begin position="293"/>
        <end position="308"/>
    </location>
</feature>
<keyword evidence="2" id="KW-0732">Signal</keyword>
<feature type="domain" description="NodB homology" evidence="4">
    <location>
        <begin position="116"/>
        <end position="324"/>
    </location>
</feature>
<evidence type="ECO:0000256" key="1">
    <source>
        <dbReference type="ARBA" id="ARBA00004613"/>
    </source>
</evidence>
<feature type="compositionally biased region" description="Low complexity" evidence="3">
    <location>
        <begin position="33"/>
        <end position="45"/>
    </location>
</feature>
<dbReference type="Pfam" id="PF01522">
    <property type="entry name" value="Polysacc_deac_1"/>
    <property type="match status" value="1"/>
</dbReference>
<dbReference type="PROSITE" id="PS51677">
    <property type="entry name" value="NODB"/>
    <property type="match status" value="1"/>
</dbReference>
<protein>
    <recommendedName>
        <fullName evidence="4">NodB homology domain-containing protein</fullName>
    </recommendedName>
</protein>
<evidence type="ECO:0000313" key="5">
    <source>
        <dbReference type="EMBL" id="GAA2613572.1"/>
    </source>
</evidence>
<dbReference type="CDD" id="cd10918">
    <property type="entry name" value="CE4_NodB_like_5s_6s"/>
    <property type="match status" value="1"/>
</dbReference>
<dbReference type="InterPro" id="IPR011330">
    <property type="entry name" value="Glyco_hydro/deAcase_b/a-brl"/>
</dbReference>
<keyword evidence="6" id="KW-1185">Reference proteome</keyword>
<evidence type="ECO:0000313" key="6">
    <source>
        <dbReference type="Proteomes" id="UP001501447"/>
    </source>
</evidence>
<feature type="region of interest" description="Disordered" evidence="3">
    <location>
        <begin position="284"/>
        <end position="324"/>
    </location>
</feature>
<dbReference type="InterPro" id="IPR002509">
    <property type="entry name" value="NODB_dom"/>
</dbReference>
<evidence type="ECO:0000256" key="3">
    <source>
        <dbReference type="SAM" id="MobiDB-lite"/>
    </source>
</evidence>
<dbReference type="RefSeq" id="WP_425575984.1">
    <property type="nucleotide sequence ID" value="NZ_BAAARJ010000008.1"/>
</dbReference>
<feature type="region of interest" description="Disordered" evidence="3">
    <location>
        <begin position="1"/>
        <end position="53"/>
    </location>
</feature>
<organism evidence="5 6">
    <name type="scientific">Streptomyces axinellae</name>
    <dbReference type="NCBI Taxonomy" id="552788"/>
    <lineage>
        <taxon>Bacteria</taxon>
        <taxon>Bacillati</taxon>
        <taxon>Actinomycetota</taxon>
        <taxon>Actinomycetes</taxon>
        <taxon>Kitasatosporales</taxon>
        <taxon>Streptomycetaceae</taxon>
        <taxon>Streptomyces</taxon>
    </lineage>
</organism>
<feature type="compositionally biased region" description="Pro residues" evidence="3">
    <location>
        <begin position="16"/>
        <end position="32"/>
    </location>
</feature>
<accession>A0ABN3Q2B5</accession>
<dbReference type="PANTHER" id="PTHR34216:SF3">
    <property type="entry name" value="POLY-BETA-1,6-N-ACETYL-D-GLUCOSAMINE N-DEACETYLASE"/>
    <property type="match status" value="1"/>
</dbReference>
<comment type="subcellular location">
    <subcellularLocation>
        <location evidence="1">Secreted</location>
    </subcellularLocation>
</comment>
<dbReference type="InterPro" id="IPR051398">
    <property type="entry name" value="Polysacch_Deacetylase"/>
</dbReference>
<name>A0ABN3Q2B5_9ACTN</name>
<dbReference type="PANTHER" id="PTHR34216">
    <property type="match status" value="1"/>
</dbReference>
<dbReference type="SUPFAM" id="SSF88713">
    <property type="entry name" value="Glycoside hydrolase/deacetylase"/>
    <property type="match status" value="1"/>
</dbReference>
<evidence type="ECO:0000256" key="2">
    <source>
        <dbReference type="ARBA" id="ARBA00022729"/>
    </source>
</evidence>
<dbReference type="EMBL" id="BAAARJ010000008">
    <property type="protein sequence ID" value="GAA2613572.1"/>
    <property type="molecule type" value="Genomic_DNA"/>
</dbReference>
<comment type="caution">
    <text evidence="5">The sequence shown here is derived from an EMBL/GenBank/DDBJ whole genome shotgun (WGS) entry which is preliminary data.</text>
</comment>
<reference evidence="5 6" key="1">
    <citation type="journal article" date="2019" name="Int. J. Syst. Evol. Microbiol.">
        <title>The Global Catalogue of Microorganisms (GCM) 10K type strain sequencing project: providing services to taxonomists for standard genome sequencing and annotation.</title>
        <authorList>
            <consortium name="The Broad Institute Genomics Platform"/>
            <consortium name="The Broad Institute Genome Sequencing Center for Infectious Disease"/>
            <person name="Wu L."/>
            <person name="Ma J."/>
        </authorList>
    </citation>
    <scope>NUCLEOTIDE SEQUENCE [LARGE SCALE GENOMIC DNA]</scope>
    <source>
        <strain evidence="5 6">JCM 16373</strain>
    </source>
</reference>
<sequence>MPAEPASAPLASPAATPVPPPSPSTAPAPPSATPASSPSAPPRASATERSRARWRRPAPPWVLMYHSVADPAEDPYRITVSPARLDRQLNWLRGRGLRGVSVGELLTARSAGRGGGLVGLTFDDGYADFLDNALPLLRRHECTATLFVLPGRLGGDNEWDPLGPRKPLLTAAGIQAAARAGVEIGSHGMRHLSLPDADENALRTEVSDSRAALAGITGRHPEGYCYAYGTVDQRAIEAVRGAGYRYACAIDPGPLTGRYALPRAHIGENDAGWRLHLKRRLHPLRRRPLRTEPPSSAGPASTPAARAAHTFPSAAPGTTGGRRG</sequence>